<comment type="caution">
    <text evidence="2">The sequence shown here is derived from an EMBL/GenBank/DDBJ whole genome shotgun (WGS) entry which is preliminary data.</text>
</comment>
<organism evidence="2 3">
    <name type="scientific">Portunus trituberculatus</name>
    <name type="common">Swimming crab</name>
    <name type="synonym">Neptunus trituberculatus</name>
    <dbReference type="NCBI Taxonomy" id="210409"/>
    <lineage>
        <taxon>Eukaryota</taxon>
        <taxon>Metazoa</taxon>
        <taxon>Ecdysozoa</taxon>
        <taxon>Arthropoda</taxon>
        <taxon>Crustacea</taxon>
        <taxon>Multicrustacea</taxon>
        <taxon>Malacostraca</taxon>
        <taxon>Eumalacostraca</taxon>
        <taxon>Eucarida</taxon>
        <taxon>Decapoda</taxon>
        <taxon>Pleocyemata</taxon>
        <taxon>Brachyura</taxon>
        <taxon>Eubrachyura</taxon>
        <taxon>Portunoidea</taxon>
        <taxon>Portunidae</taxon>
        <taxon>Portuninae</taxon>
        <taxon>Portunus</taxon>
    </lineage>
</organism>
<gene>
    <name evidence="2" type="ORF">E2C01_092276</name>
</gene>
<sequence length="25" mass="2995">MGRRRRKRRKGVGSQSHAWSTGKRR</sequence>
<evidence type="ECO:0000313" key="2">
    <source>
        <dbReference type="EMBL" id="MPC96989.1"/>
    </source>
</evidence>
<feature type="compositionally biased region" description="Basic residues" evidence="1">
    <location>
        <begin position="1"/>
        <end position="11"/>
    </location>
</feature>
<accession>A0A5B7JQ53</accession>
<protein>
    <submittedName>
        <fullName evidence="2">Uncharacterized protein</fullName>
    </submittedName>
</protein>
<keyword evidence="3" id="KW-1185">Reference proteome</keyword>
<dbReference type="AlphaFoldDB" id="A0A5B7JQ53"/>
<name>A0A5B7JQ53_PORTR</name>
<feature type="region of interest" description="Disordered" evidence="1">
    <location>
        <begin position="1"/>
        <end position="25"/>
    </location>
</feature>
<evidence type="ECO:0000256" key="1">
    <source>
        <dbReference type="SAM" id="MobiDB-lite"/>
    </source>
</evidence>
<proteinExistence type="predicted"/>
<evidence type="ECO:0000313" key="3">
    <source>
        <dbReference type="Proteomes" id="UP000324222"/>
    </source>
</evidence>
<dbReference type="Proteomes" id="UP000324222">
    <property type="component" value="Unassembled WGS sequence"/>
</dbReference>
<reference evidence="2 3" key="1">
    <citation type="submission" date="2019-05" db="EMBL/GenBank/DDBJ databases">
        <title>Another draft genome of Portunus trituberculatus and its Hox gene families provides insights of decapod evolution.</title>
        <authorList>
            <person name="Jeong J.-H."/>
            <person name="Song I."/>
            <person name="Kim S."/>
            <person name="Choi T."/>
            <person name="Kim D."/>
            <person name="Ryu S."/>
            <person name="Kim W."/>
        </authorList>
    </citation>
    <scope>NUCLEOTIDE SEQUENCE [LARGE SCALE GENOMIC DNA]</scope>
    <source>
        <tissue evidence="2">Muscle</tissue>
    </source>
</reference>
<dbReference type="EMBL" id="VSRR010108141">
    <property type="protein sequence ID" value="MPC96989.1"/>
    <property type="molecule type" value="Genomic_DNA"/>
</dbReference>